<dbReference type="Proteomes" id="UP000015527">
    <property type="component" value="Unassembled WGS sequence"/>
</dbReference>
<gene>
    <name evidence="1" type="ORF">L284_18950</name>
</gene>
<dbReference type="RefSeq" id="WP_021235539.1">
    <property type="nucleotide sequence ID" value="NZ_ATHL01000127.1"/>
</dbReference>
<reference evidence="1 2" key="1">
    <citation type="journal article" date="2013" name="Genome Announc.">
        <title>Genome Sequence of Novosphingobium lindaniclasticum LE124T, Isolated from a Hexachlorocyclohexane Dumpsite.</title>
        <authorList>
            <person name="Saxena A."/>
            <person name="Nayyar N."/>
            <person name="Sangwan N."/>
            <person name="Kumari R."/>
            <person name="Khurana J.P."/>
            <person name="Lal R."/>
        </authorList>
    </citation>
    <scope>NUCLEOTIDE SEQUENCE [LARGE SCALE GENOMIC DNA]</scope>
    <source>
        <strain evidence="1 2">LE124</strain>
    </source>
</reference>
<keyword evidence="2" id="KW-1185">Reference proteome</keyword>
<dbReference type="eggNOG" id="ENOG5031C3X">
    <property type="taxonomic scope" value="Bacteria"/>
</dbReference>
<sequence>MTKLRAPLSFSLAITTVCGKIGWEAAAKVTGRSIRTVRHWSESDRHGTPTLDQAMALDRAFIEAGGDHGPILSCYALQLDVAMVDAVACRTALADDVALFSREAGDAVGRCIQALAPGASPAMIQAAILETEEADAIVPRLLGRLKALLPGNGAGAEARGQI</sequence>
<dbReference type="PATRIC" id="fig|1096930.3.peg.3737"/>
<organism evidence="1 2">
    <name type="scientific">Novosphingobium lindaniclasticum LE124</name>
    <dbReference type="NCBI Taxonomy" id="1096930"/>
    <lineage>
        <taxon>Bacteria</taxon>
        <taxon>Pseudomonadati</taxon>
        <taxon>Pseudomonadota</taxon>
        <taxon>Alphaproteobacteria</taxon>
        <taxon>Sphingomonadales</taxon>
        <taxon>Sphingomonadaceae</taxon>
        <taxon>Novosphingobium</taxon>
    </lineage>
</organism>
<proteinExistence type="predicted"/>
<evidence type="ECO:0000313" key="2">
    <source>
        <dbReference type="Proteomes" id="UP000015527"/>
    </source>
</evidence>
<name>T0HC23_9SPHN</name>
<accession>T0HC23</accession>
<dbReference type="AlphaFoldDB" id="T0HC23"/>
<dbReference type="OrthoDB" id="7562030at2"/>
<evidence type="ECO:0000313" key="1">
    <source>
        <dbReference type="EMBL" id="EQB09683.1"/>
    </source>
</evidence>
<comment type="caution">
    <text evidence="1">The sequence shown here is derived from an EMBL/GenBank/DDBJ whole genome shotgun (WGS) entry which is preliminary data.</text>
</comment>
<protein>
    <submittedName>
        <fullName evidence="1">Uncharacterized protein</fullName>
    </submittedName>
</protein>
<dbReference type="EMBL" id="ATHL01000127">
    <property type="protein sequence ID" value="EQB09683.1"/>
    <property type="molecule type" value="Genomic_DNA"/>
</dbReference>